<reference evidence="5" key="1">
    <citation type="submission" date="2022-10" db="EMBL/GenBank/DDBJ databases">
        <title>The complete genomes of actinobacterial strains from the NBC collection.</title>
        <authorList>
            <person name="Joergensen T.S."/>
            <person name="Alvarez Arevalo M."/>
            <person name="Sterndorff E.B."/>
            <person name="Faurdal D."/>
            <person name="Vuksanovic O."/>
            <person name="Mourched A.-S."/>
            <person name="Charusanti P."/>
            <person name="Shaw S."/>
            <person name="Blin K."/>
            <person name="Weber T."/>
        </authorList>
    </citation>
    <scope>NUCLEOTIDE SEQUENCE</scope>
    <source>
        <strain evidence="5">NBC_00003</strain>
    </source>
</reference>
<keyword evidence="1" id="KW-0677">Repeat</keyword>
<evidence type="ECO:0000259" key="3">
    <source>
        <dbReference type="Pfam" id="PF21725"/>
    </source>
</evidence>
<dbReference type="NCBIfam" id="TIGR01643">
    <property type="entry name" value="YD_repeat_2x"/>
    <property type="match status" value="15"/>
</dbReference>
<feature type="domain" description="Putative T7SS secretion signal" evidence="3">
    <location>
        <begin position="22"/>
        <end position="262"/>
    </location>
</feature>
<evidence type="ECO:0000259" key="4">
    <source>
        <dbReference type="Pfam" id="PF25023"/>
    </source>
</evidence>
<evidence type="ECO:0000259" key="2">
    <source>
        <dbReference type="Pfam" id="PF20148"/>
    </source>
</evidence>
<sequence>MVDFGGLVDGGKNLLNRGLGKVEEGIDAGKKAVGGAVDEGAHAVSGLLDRVGAHGLAEQVDDFGDAFASELGAHVDEKQLGQTELFNDLVHGNPKTIRAAGKHLADFSTAFGKVGQGMRRLDSGSWKGQAAEAFRAQFAMHPAKWDEASFACHDASGALAHYAGTVEWAQTKAQEAIELYGEGEKESREAVAAYNKRVDAYNDKVRAHQDPGPRPGPFADPGLAKQQRAQEALAEARRQRNDAAVTARGMVQGALAAAPAEPPPLSRLGRDYQDLMLGGQIELDHVAVGVVKGTADTLNFVRSLNPQDPYNLLHPAEYEKSVATTLTGLVSMDAHPERAAKNMWNEFKRDPLEFTGRVLANAGDPEALAASGVRTAAEVGVREAAKEGAANGIRQGFEGAVDDTARAAYEHEPQGSSRAENEMTCAQDPVDVATGRMVLPQTDLALPGALPLVFRRTFGSAYRLGRWFGPSWTSTIDQRLEIDPAGVIFVREDGSLLSYPHPAPGVPTLPTHGGSRWPLDRDGDTYTVTDPGTGLTRHFVLHNDELALLDQLDDRNGNWITFAYDAEGTPTGIAHHGGYQLKLTTDQGRITALHLAGAAPDGGDQKVLGYGYTDGHLTEVVNSSGRPLRFGYDEHARITSWTDTNDSHFDYVYDERHRCVAQSGTNGHMSSRFAYSEPDPATGLRTTTVTNAAGHDERFLINDREQVVGHIDATGAITRFELDRYNRPLSRTDPLGHTTRSAYDDAGRPVEVVRPDGRRTTIAYDEAGLPVRVTGADGLTVRQSFDERGNRTSVTDPSGVRTEFAYDDAGHLATVTDGLGHITRIRCDRAGLPLDITDPLGAVTRYERDAFGRPVAITDPLGATTRLAWTVEGRLARRTAPDGSEESWTYDGEGNCTSHTDPLGALTRFEYTDFDLLRARTGPDGVRYTFEHDADLRLTKVVNPQGLEWSYTYDPAGRLSAETDFDGRTLGYAYDAAGRLAARTNGLGETIRFERNELGQTVRKDVEGTVTTFAYDIFDQLAQASGPDATMMLLRDRHGRVRSETVNGRELSYSYDELVRRNGRTTPGGSASAWTYDAAGNRTELTTSGRTVAFTHDAAGRELTRRFGETITLAHAFDPLGRLTDLAVTGAQGESIQRRAYHYRADGNLTGVDDQLSGSRRFDLDAAGRVTAVRAGDWSERYAYDAAGNQTQASWPAAHPGQEALGPRAYSGTRITSAGSVRYEHDAQGRVTLRQKQRLSRKPDTWRYTWDPEDRLTSVVTPDGTVWRYRYDPLGRRIAKERMAGEAVAERVSFTWDGTTLCEQTTLSSASAVAVSLTWDHEGLRPIAQTERISTASQSSVDERFFAIVTDLIGTPSELIDEAGEVAWRTRSTLWGTTTWNTDAHAYTPLRFPGQYFDPETGLHYNYFRYYDPEGARYVSADPLGLTPAPNPAAYVSNPFVWTDPLGLSPCPEHPAITETREKVGEGSIVSQHPMTPDEALDAAQRFLGEGYTEKGMNRGVFRSADGLRQFRMDPDSMAGGHWPDIPHVHFEIFEHPGDKKASVNNHVPLIE</sequence>
<dbReference type="PANTHER" id="PTHR32305">
    <property type="match status" value="1"/>
</dbReference>
<evidence type="ECO:0000313" key="5">
    <source>
        <dbReference type="EMBL" id="WTW62063.1"/>
    </source>
</evidence>
<dbReference type="Pfam" id="PF20148">
    <property type="entry name" value="DUF6531"/>
    <property type="match status" value="1"/>
</dbReference>
<dbReference type="Pfam" id="PF25023">
    <property type="entry name" value="TEN_YD-shell"/>
    <property type="match status" value="1"/>
</dbReference>
<dbReference type="InterPro" id="IPR006530">
    <property type="entry name" value="YD"/>
</dbReference>
<accession>A0AAU2V406</accession>
<proteinExistence type="predicted"/>
<feature type="domain" description="Teneurin-like YD-shell" evidence="4">
    <location>
        <begin position="1110"/>
        <end position="1422"/>
    </location>
</feature>
<dbReference type="PANTHER" id="PTHR32305:SF15">
    <property type="entry name" value="PROTEIN RHSA-RELATED"/>
    <property type="match status" value="1"/>
</dbReference>
<name>A0AAU2V406_9ACTN</name>
<dbReference type="InterPro" id="IPR056823">
    <property type="entry name" value="TEN-like_YD-shell"/>
</dbReference>
<protein>
    <submittedName>
        <fullName evidence="5">DUF6531 domain-containing protein</fullName>
    </submittedName>
</protein>
<dbReference type="Pfam" id="PF21725">
    <property type="entry name" value="T7SS_signal"/>
    <property type="match status" value="1"/>
</dbReference>
<dbReference type="NCBIfam" id="TIGR03696">
    <property type="entry name" value="Rhs_assc_core"/>
    <property type="match status" value="1"/>
</dbReference>
<dbReference type="InterPro" id="IPR050708">
    <property type="entry name" value="T6SS_VgrG/RHS"/>
</dbReference>
<dbReference type="Pfam" id="PF05593">
    <property type="entry name" value="RHS_repeat"/>
    <property type="match status" value="5"/>
</dbReference>
<dbReference type="InterPro" id="IPR031325">
    <property type="entry name" value="RHS_repeat"/>
</dbReference>
<dbReference type="InterPro" id="IPR049082">
    <property type="entry name" value="T7SS_signal"/>
</dbReference>
<organism evidence="5">
    <name type="scientific">Streptomyces sp. NBC_00003</name>
    <dbReference type="NCBI Taxonomy" id="2903608"/>
    <lineage>
        <taxon>Bacteria</taxon>
        <taxon>Bacillati</taxon>
        <taxon>Actinomycetota</taxon>
        <taxon>Actinomycetes</taxon>
        <taxon>Kitasatosporales</taxon>
        <taxon>Streptomycetaceae</taxon>
        <taxon>Streptomyces</taxon>
    </lineage>
</organism>
<dbReference type="InterPro" id="IPR022385">
    <property type="entry name" value="Rhs_assc_core"/>
</dbReference>
<feature type="domain" description="DUF6531" evidence="2">
    <location>
        <begin position="428"/>
        <end position="499"/>
    </location>
</feature>
<evidence type="ECO:0000256" key="1">
    <source>
        <dbReference type="ARBA" id="ARBA00022737"/>
    </source>
</evidence>
<gene>
    <name evidence="5" type="ORF">OG549_16120</name>
</gene>
<dbReference type="Gene3D" id="2.180.10.10">
    <property type="entry name" value="RHS repeat-associated core"/>
    <property type="match status" value="2"/>
</dbReference>
<dbReference type="InterPro" id="IPR045351">
    <property type="entry name" value="DUF6531"/>
</dbReference>
<dbReference type="EMBL" id="CP108318">
    <property type="protein sequence ID" value="WTW62063.1"/>
    <property type="molecule type" value="Genomic_DNA"/>
</dbReference>